<keyword evidence="3" id="KW-1185">Reference proteome</keyword>
<feature type="coiled-coil region" evidence="1">
    <location>
        <begin position="172"/>
        <end position="218"/>
    </location>
</feature>
<feature type="coiled-coil region" evidence="1">
    <location>
        <begin position="1"/>
        <end position="28"/>
    </location>
</feature>
<dbReference type="EMBL" id="CAJJDM010000078">
    <property type="protein sequence ID" value="CAD8085848.1"/>
    <property type="molecule type" value="Genomic_DNA"/>
</dbReference>
<evidence type="ECO:0000313" key="2">
    <source>
        <dbReference type="EMBL" id="CAD8085848.1"/>
    </source>
</evidence>
<gene>
    <name evidence="2" type="ORF">PPRIM_AZ9-3.1.T0750101</name>
</gene>
<organism evidence="2 3">
    <name type="scientific">Paramecium primaurelia</name>
    <dbReference type="NCBI Taxonomy" id="5886"/>
    <lineage>
        <taxon>Eukaryota</taxon>
        <taxon>Sar</taxon>
        <taxon>Alveolata</taxon>
        <taxon>Ciliophora</taxon>
        <taxon>Intramacronucleata</taxon>
        <taxon>Oligohymenophorea</taxon>
        <taxon>Peniculida</taxon>
        <taxon>Parameciidae</taxon>
        <taxon>Paramecium</taxon>
    </lineage>
</organism>
<sequence>MPQESIEIQMLKQQVQLLQQELQQIHQYGNIRILWNNIFSKLETITFTSQQPLKIYQQLMFRQSLSQDQIKLEYFSQDAECQTDDDQIKLNVQDTIKSCIQSIKIELKIQQEKYFQDNLNQIEQCLENILNYSKHKQNKSNQKIRSSINSSLSIPTTIINLSTKENYITKPISNLEQELKDSQINELKKQNQALKQDIQKLQLIQNQLSTQLEEKEAKVKLLNFMVLNHQQQKIEFGFPQNDNFKL</sequence>
<name>A0A8S1MZL0_PARPR</name>
<dbReference type="Proteomes" id="UP000688137">
    <property type="component" value="Unassembled WGS sequence"/>
</dbReference>
<keyword evidence="1" id="KW-0175">Coiled coil</keyword>
<protein>
    <submittedName>
        <fullName evidence="2">Uncharacterized protein</fullName>
    </submittedName>
</protein>
<evidence type="ECO:0000256" key="1">
    <source>
        <dbReference type="SAM" id="Coils"/>
    </source>
</evidence>
<reference evidence="2" key="1">
    <citation type="submission" date="2021-01" db="EMBL/GenBank/DDBJ databases">
        <authorList>
            <consortium name="Genoscope - CEA"/>
            <person name="William W."/>
        </authorList>
    </citation>
    <scope>NUCLEOTIDE SEQUENCE</scope>
</reference>
<dbReference type="AlphaFoldDB" id="A0A8S1MZL0"/>
<proteinExistence type="predicted"/>
<dbReference type="OMA" id="NQIEQCL"/>
<accession>A0A8S1MZL0</accession>
<evidence type="ECO:0000313" key="3">
    <source>
        <dbReference type="Proteomes" id="UP000688137"/>
    </source>
</evidence>
<comment type="caution">
    <text evidence="2">The sequence shown here is derived from an EMBL/GenBank/DDBJ whole genome shotgun (WGS) entry which is preliminary data.</text>
</comment>